<evidence type="ECO:0000256" key="3">
    <source>
        <dbReference type="ARBA" id="ARBA00022729"/>
    </source>
</evidence>
<dbReference type="InterPro" id="IPR043504">
    <property type="entry name" value="Peptidase_S1_PA_chymotrypsin"/>
</dbReference>
<name>A0ABP9JHL4_9MICO</name>
<dbReference type="RefSeq" id="WP_345508359.1">
    <property type="nucleotide sequence ID" value="NZ_BAABIW010000019.1"/>
</dbReference>
<dbReference type="Pfam" id="PF13365">
    <property type="entry name" value="Trypsin_2"/>
    <property type="match status" value="1"/>
</dbReference>
<gene>
    <name evidence="7" type="ORF">GCM10023258_30510</name>
</gene>
<comment type="similarity">
    <text evidence="1 6">Belongs to the peptidase S1B family.</text>
</comment>
<dbReference type="EMBL" id="BAABIW010000019">
    <property type="protein sequence ID" value="GAA5031933.1"/>
    <property type="molecule type" value="Genomic_DNA"/>
</dbReference>
<dbReference type="Proteomes" id="UP001500427">
    <property type="component" value="Unassembled WGS sequence"/>
</dbReference>
<accession>A0ABP9JHL4</accession>
<sequence length="540" mass="58689">MDDTSWAVRIAREADEFDWATVDSIAIEYADTLRSDDRLATRGEYEPVLQLLRSSRRHVALTRVVDALLSQGVTDALVLRHYAQALIEQGFPAAAQLALDALVDDERASAEERVEGRGLLGRSLKELHLRTVDPARRADYLRSALATYLQSYREAPGARFWSGINAVALLVRAAREEVPVADLVGPGESVRSLATELLAVTRTRPLDDGWARATAVEAYVALGEAHRAEEQLEALLALARPDAFALNSLLRQLTDIWLLDTTTPPGSSLLPLLRSELLRKSGGVVSVAPEDVGAERLERLSHSGLEKVLGTDRYVTLSWYVKGLARCRAVARIETPDEDGLGTGFLVRGSDLHPSLPPVVLMTNGHVVPEAIEAEEAVVAFHAADAERGGPQRFGVVRQWFYDGSQAPHLDTTLLELDGLPADTEPVPLATRMPRLGSQATPRAYVIGHPRGLEQPQFSLQDNRILGFDDRLLHYRSPTEPGSSGSPVFDSHWDLIGLHHAGSATMARLDGQGGVYAANEGIRVTAVVAALAARWPLGST</sequence>
<dbReference type="SUPFAM" id="SSF50494">
    <property type="entry name" value="Trypsin-like serine proteases"/>
    <property type="match status" value="1"/>
</dbReference>
<comment type="caution">
    <text evidence="7">The sequence shown here is derived from an EMBL/GenBank/DDBJ whole genome shotgun (WGS) entry which is preliminary data.</text>
</comment>
<keyword evidence="4 6" id="KW-0378">Hydrolase</keyword>
<dbReference type="PANTHER" id="PTHR14389">
    <property type="entry name" value="SI:CH1073-475A24.1"/>
    <property type="match status" value="1"/>
</dbReference>
<keyword evidence="5 6" id="KW-0720">Serine protease</keyword>
<dbReference type="EC" id="3.4.21.-" evidence="6"/>
<dbReference type="Pfam" id="PF20308">
    <property type="entry name" value="TPR-S"/>
    <property type="match status" value="1"/>
</dbReference>
<dbReference type="InterPro" id="IPR008256">
    <property type="entry name" value="Peptidase_S1B"/>
</dbReference>
<dbReference type="InterPro" id="IPR009003">
    <property type="entry name" value="Peptidase_S1_PA"/>
</dbReference>
<dbReference type="InterPro" id="IPR046880">
    <property type="entry name" value="TPR-S"/>
</dbReference>
<proteinExistence type="inferred from homology"/>
<organism evidence="7 8">
    <name type="scientific">Terrabacter aeriphilus</name>
    <dbReference type="NCBI Taxonomy" id="515662"/>
    <lineage>
        <taxon>Bacteria</taxon>
        <taxon>Bacillati</taxon>
        <taxon>Actinomycetota</taxon>
        <taxon>Actinomycetes</taxon>
        <taxon>Micrococcales</taxon>
        <taxon>Intrasporangiaceae</taxon>
        <taxon>Terrabacter</taxon>
    </lineage>
</organism>
<evidence type="ECO:0000256" key="6">
    <source>
        <dbReference type="RuleBase" id="RU004296"/>
    </source>
</evidence>
<evidence type="ECO:0000313" key="7">
    <source>
        <dbReference type="EMBL" id="GAA5031933.1"/>
    </source>
</evidence>
<reference evidence="8" key="1">
    <citation type="journal article" date="2019" name="Int. J. Syst. Evol. Microbiol.">
        <title>The Global Catalogue of Microorganisms (GCM) 10K type strain sequencing project: providing services to taxonomists for standard genome sequencing and annotation.</title>
        <authorList>
            <consortium name="The Broad Institute Genomics Platform"/>
            <consortium name="The Broad Institute Genome Sequencing Center for Infectious Disease"/>
            <person name="Wu L."/>
            <person name="Ma J."/>
        </authorList>
    </citation>
    <scope>NUCLEOTIDE SEQUENCE [LARGE SCALE GENOMIC DNA]</scope>
    <source>
        <strain evidence="8">JCM 17687</strain>
    </source>
</reference>
<evidence type="ECO:0000256" key="2">
    <source>
        <dbReference type="ARBA" id="ARBA00022670"/>
    </source>
</evidence>
<dbReference type="PANTHER" id="PTHR14389:SF3">
    <property type="entry name" value="PROTEIN FAM111A-LIKE"/>
    <property type="match status" value="1"/>
</dbReference>
<protein>
    <recommendedName>
        <fullName evidence="6">Serine protease</fullName>
        <ecNumber evidence="6">3.4.21.-</ecNumber>
    </recommendedName>
</protein>
<keyword evidence="3" id="KW-0732">Signal</keyword>
<evidence type="ECO:0000256" key="5">
    <source>
        <dbReference type="ARBA" id="ARBA00022825"/>
    </source>
</evidence>
<dbReference type="Gene3D" id="2.40.10.10">
    <property type="entry name" value="Trypsin-like serine proteases"/>
    <property type="match status" value="1"/>
</dbReference>
<evidence type="ECO:0000256" key="4">
    <source>
        <dbReference type="ARBA" id="ARBA00022801"/>
    </source>
</evidence>
<keyword evidence="8" id="KW-1185">Reference proteome</keyword>
<evidence type="ECO:0000313" key="8">
    <source>
        <dbReference type="Proteomes" id="UP001500427"/>
    </source>
</evidence>
<evidence type="ECO:0000256" key="1">
    <source>
        <dbReference type="ARBA" id="ARBA00008764"/>
    </source>
</evidence>
<dbReference type="PRINTS" id="PR00839">
    <property type="entry name" value="V8PROTEASE"/>
</dbReference>
<keyword evidence="2 6" id="KW-0645">Protease</keyword>